<evidence type="ECO:0000313" key="1">
    <source>
        <dbReference type="EMBL" id="AIC14831.1"/>
    </source>
</evidence>
<dbReference type="STRING" id="926571.NVIE_006270"/>
<accession>A0A060HMM8</accession>
<evidence type="ECO:0008006" key="3">
    <source>
        <dbReference type="Google" id="ProtNLM"/>
    </source>
</evidence>
<dbReference type="OrthoDB" id="385889at2157"/>
<evidence type="ECO:0000313" key="2">
    <source>
        <dbReference type="Proteomes" id="UP000027093"/>
    </source>
</evidence>
<dbReference type="AlphaFoldDB" id="A0A060HMM8"/>
<name>A0A060HMM8_9ARCH</name>
<dbReference type="GeneID" id="74945892"/>
<dbReference type="Gene3D" id="1.20.120.330">
    <property type="entry name" value="Nucleotidyltransferases domain 2"/>
    <property type="match status" value="1"/>
</dbReference>
<gene>
    <name evidence="1" type="ORF">NVIE_006270</name>
</gene>
<sequence>MTSEVGNQKPTLDEEGAKTFFNHILQLWIYPELNRRVENGLISKDYQVTKAQIVLDPNRNSSEVRLNDEVKAIAKLKLKPDIKKQFKEEVFEDEIEEIIGVTLTDQDSPDAGHVTLLQFRGYWIIQFDFRHYKGKAQERLDAAIQFYEAAKYCYEKKLWRSFVDNLFSTVELLATSQLFVISEQEYVKKQTHVWTRLKYNSLMLANRANEDYKGLLNKLHGLVDGARYLSKPFEISSEDAQSYLTTAQNMIDFTKKFIS</sequence>
<reference evidence="1 2" key="1">
    <citation type="journal article" date="2014" name="Int. J. Syst. Evol. Microbiol.">
        <title>Nitrososphaera viennensis gen. nov., sp. nov., an aerobic and mesophilic, ammonia-oxidizing archaeon from soil and a member of the archaeal phylum Thaumarchaeota.</title>
        <authorList>
            <person name="Stieglmeier M."/>
            <person name="Klingl A."/>
            <person name="Alves R.J."/>
            <person name="Rittmann S.K."/>
            <person name="Melcher M."/>
            <person name="Leisch N."/>
            <person name="Schleper C."/>
        </authorList>
    </citation>
    <scope>NUCLEOTIDE SEQUENCE [LARGE SCALE GENOMIC DNA]</scope>
    <source>
        <strain evidence="1">EN76</strain>
    </source>
</reference>
<protein>
    <recommendedName>
        <fullName evidence="3">HEPN domain-containing protein</fullName>
    </recommendedName>
</protein>
<proteinExistence type="predicted"/>
<dbReference type="HOGENOM" id="CLU_1072065_0_0_2"/>
<dbReference type="KEGG" id="nvn:NVIE_006270"/>
<dbReference type="RefSeq" id="WP_075053971.1">
    <property type="nucleotide sequence ID" value="NZ_CP007536.1"/>
</dbReference>
<keyword evidence="2" id="KW-1185">Reference proteome</keyword>
<dbReference type="EMBL" id="CP007536">
    <property type="protein sequence ID" value="AIC14831.1"/>
    <property type="molecule type" value="Genomic_DNA"/>
</dbReference>
<dbReference type="Proteomes" id="UP000027093">
    <property type="component" value="Chromosome"/>
</dbReference>
<organism evidence="1 2">
    <name type="scientific">Nitrososphaera viennensis EN76</name>
    <dbReference type="NCBI Taxonomy" id="926571"/>
    <lineage>
        <taxon>Archaea</taxon>
        <taxon>Nitrososphaerota</taxon>
        <taxon>Nitrososphaeria</taxon>
        <taxon>Nitrososphaerales</taxon>
        <taxon>Nitrososphaeraceae</taxon>
        <taxon>Nitrososphaera</taxon>
    </lineage>
</organism>